<evidence type="ECO:0000256" key="3">
    <source>
        <dbReference type="RuleBase" id="RU364104"/>
    </source>
</evidence>
<accession>A0A166TIF0</accession>
<feature type="non-terminal residue" evidence="4">
    <location>
        <position position="1"/>
    </location>
</feature>
<evidence type="ECO:0000313" key="4">
    <source>
        <dbReference type="EMBL" id="KZP30642.1"/>
    </source>
</evidence>
<keyword evidence="3" id="KW-0496">Mitochondrion</keyword>
<sequence length="56" mass="6230">HCHNKVCKEFIQALHSCHAGGWARFTGECNEARSELNRCLQSDVSISATYILIALP</sequence>
<comment type="function">
    <text evidence="3">Required for mitochondrial cytochrome c oxidase (COX) assembly and respiration.</text>
</comment>
<evidence type="ECO:0000256" key="1">
    <source>
        <dbReference type="ARBA" id="ARBA00007347"/>
    </source>
</evidence>
<comment type="similarity">
    <text evidence="1 3">Belongs to the CMC family.</text>
</comment>
<name>A0A166TIF0_9AGAM</name>
<proteinExistence type="inferred from homology"/>
<gene>
    <name evidence="4" type="ORF">FIBSPDRAFT_725808</name>
</gene>
<keyword evidence="5" id="KW-1185">Reference proteome</keyword>
<reference evidence="4 5" key="1">
    <citation type="journal article" date="2016" name="Mol. Biol. Evol.">
        <title>Comparative Genomics of Early-Diverging Mushroom-Forming Fungi Provides Insights into the Origins of Lignocellulose Decay Capabilities.</title>
        <authorList>
            <person name="Nagy L.G."/>
            <person name="Riley R."/>
            <person name="Tritt A."/>
            <person name="Adam C."/>
            <person name="Daum C."/>
            <person name="Floudas D."/>
            <person name="Sun H."/>
            <person name="Yadav J.S."/>
            <person name="Pangilinan J."/>
            <person name="Larsson K.H."/>
            <person name="Matsuura K."/>
            <person name="Barry K."/>
            <person name="Labutti K."/>
            <person name="Kuo R."/>
            <person name="Ohm R.A."/>
            <person name="Bhattacharya S.S."/>
            <person name="Shirouzu T."/>
            <person name="Yoshinaga Y."/>
            <person name="Martin F.M."/>
            <person name="Grigoriev I.V."/>
            <person name="Hibbett D.S."/>
        </authorList>
    </citation>
    <scope>NUCLEOTIDE SEQUENCE [LARGE SCALE GENOMIC DNA]</scope>
    <source>
        <strain evidence="4 5">CBS 109695</strain>
    </source>
</reference>
<dbReference type="OrthoDB" id="532630at2759"/>
<organism evidence="4 5">
    <name type="scientific">Athelia psychrophila</name>
    <dbReference type="NCBI Taxonomy" id="1759441"/>
    <lineage>
        <taxon>Eukaryota</taxon>
        <taxon>Fungi</taxon>
        <taxon>Dikarya</taxon>
        <taxon>Basidiomycota</taxon>
        <taxon>Agaricomycotina</taxon>
        <taxon>Agaricomycetes</taxon>
        <taxon>Agaricomycetidae</taxon>
        <taxon>Atheliales</taxon>
        <taxon>Atheliaceae</taxon>
        <taxon>Athelia</taxon>
    </lineage>
</organism>
<keyword evidence="2" id="KW-1015">Disulfide bond</keyword>
<keyword evidence="3" id="KW-0143">Chaperone</keyword>
<dbReference type="Pfam" id="PF08583">
    <property type="entry name" value="Cmc1"/>
    <property type="match status" value="1"/>
</dbReference>
<keyword evidence="3" id="KW-0999">Mitochondrion inner membrane</keyword>
<dbReference type="AlphaFoldDB" id="A0A166TIF0"/>
<dbReference type="Proteomes" id="UP000076532">
    <property type="component" value="Unassembled WGS sequence"/>
</dbReference>
<evidence type="ECO:0000313" key="5">
    <source>
        <dbReference type="Proteomes" id="UP000076532"/>
    </source>
</evidence>
<dbReference type="InterPro" id="IPR013892">
    <property type="entry name" value="Cyt_c_biogenesis_Cmc1-like"/>
</dbReference>
<protein>
    <recommendedName>
        <fullName evidence="3">COX assembly mitochondrial protein</fullName>
    </recommendedName>
</protein>
<comment type="subcellular location">
    <subcellularLocation>
        <location evidence="3">Mitochondrion inner membrane</location>
    </subcellularLocation>
</comment>
<evidence type="ECO:0000256" key="2">
    <source>
        <dbReference type="ARBA" id="ARBA00023157"/>
    </source>
</evidence>
<keyword evidence="3" id="KW-0472">Membrane</keyword>
<dbReference type="GO" id="GO:0005743">
    <property type="term" value="C:mitochondrial inner membrane"/>
    <property type="evidence" value="ECO:0007669"/>
    <property type="project" value="UniProtKB-SubCell"/>
</dbReference>
<dbReference type="EMBL" id="KV417493">
    <property type="protein sequence ID" value="KZP30642.1"/>
    <property type="molecule type" value="Genomic_DNA"/>
</dbReference>